<comment type="caution">
    <text evidence="2">The sequence shown here is derived from an EMBL/GenBank/DDBJ whole genome shotgun (WGS) entry which is preliminary data.</text>
</comment>
<keyword evidence="3" id="KW-1185">Reference proteome</keyword>
<protein>
    <submittedName>
        <fullName evidence="2">Uncharacterized protein</fullName>
    </submittedName>
</protein>
<proteinExistence type="predicted"/>
<name>A0ABD1RJH8_9LAMI</name>
<evidence type="ECO:0000256" key="1">
    <source>
        <dbReference type="SAM" id="MobiDB-lite"/>
    </source>
</evidence>
<gene>
    <name evidence="2" type="ORF">Fot_41842</name>
</gene>
<accession>A0ABD1RJH8</accession>
<evidence type="ECO:0000313" key="2">
    <source>
        <dbReference type="EMBL" id="KAL2488550.1"/>
    </source>
</evidence>
<dbReference type="AlphaFoldDB" id="A0ABD1RJH8"/>
<evidence type="ECO:0000313" key="3">
    <source>
        <dbReference type="Proteomes" id="UP001604277"/>
    </source>
</evidence>
<reference evidence="3" key="1">
    <citation type="submission" date="2024-07" db="EMBL/GenBank/DDBJ databases">
        <title>Two chromosome-level genome assemblies of Korean endemic species Abeliophyllum distichum and Forsythia ovata (Oleaceae).</title>
        <authorList>
            <person name="Jang H."/>
        </authorList>
    </citation>
    <scope>NUCLEOTIDE SEQUENCE [LARGE SCALE GENOMIC DNA]</scope>
</reference>
<dbReference type="Proteomes" id="UP001604277">
    <property type="component" value="Unassembled WGS sequence"/>
</dbReference>
<organism evidence="2 3">
    <name type="scientific">Forsythia ovata</name>
    <dbReference type="NCBI Taxonomy" id="205694"/>
    <lineage>
        <taxon>Eukaryota</taxon>
        <taxon>Viridiplantae</taxon>
        <taxon>Streptophyta</taxon>
        <taxon>Embryophyta</taxon>
        <taxon>Tracheophyta</taxon>
        <taxon>Spermatophyta</taxon>
        <taxon>Magnoliopsida</taxon>
        <taxon>eudicotyledons</taxon>
        <taxon>Gunneridae</taxon>
        <taxon>Pentapetalae</taxon>
        <taxon>asterids</taxon>
        <taxon>lamiids</taxon>
        <taxon>Lamiales</taxon>
        <taxon>Oleaceae</taxon>
        <taxon>Forsythieae</taxon>
        <taxon>Forsythia</taxon>
    </lineage>
</organism>
<dbReference type="EMBL" id="JBFOLJ010000012">
    <property type="protein sequence ID" value="KAL2488550.1"/>
    <property type="molecule type" value="Genomic_DNA"/>
</dbReference>
<feature type="region of interest" description="Disordered" evidence="1">
    <location>
        <begin position="25"/>
        <end position="54"/>
    </location>
</feature>
<sequence>MMTNLYSHIFIEICKLGESGTKSETFQEDDQSLNEGNHKKQKISSRSRDCNDELDNQTISQTSLNLLDDDIIFSEEDLRHIDESAEKNCVQFQKVPLQVHFELRTKLD</sequence>